<evidence type="ECO:0000256" key="5">
    <source>
        <dbReference type="ARBA" id="ARBA00023136"/>
    </source>
</evidence>
<feature type="transmembrane region" description="Helical" evidence="7">
    <location>
        <begin position="109"/>
        <end position="128"/>
    </location>
</feature>
<dbReference type="Proteomes" id="UP000310673">
    <property type="component" value="Chromosome"/>
</dbReference>
<dbReference type="PRINTS" id="PR00447">
    <property type="entry name" value="NATRESASSCMP"/>
</dbReference>
<name>A0A5B7T124_9LACO</name>
<dbReference type="AlphaFoldDB" id="A0A5B7T124"/>
<dbReference type="GO" id="GO:0015086">
    <property type="term" value="F:cadmium ion transmembrane transporter activity"/>
    <property type="evidence" value="ECO:0007669"/>
    <property type="project" value="TreeGrafter"/>
</dbReference>
<dbReference type="STRING" id="1423818.FC88_GL000566"/>
<evidence type="ECO:0000256" key="7">
    <source>
        <dbReference type="SAM" id="Phobius"/>
    </source>
</evidence>
<evidence type="ECO:0000313" key="8">
    <source>
        <dbReference type="EMBL" id="QCX23965.1"/>
    </source>
</evidence>
<feature type="transmembrane region" description="Helical" evidence="7">
    <location>
        <begin position="370"/>
        <end position="388"/>
    </location>
</feature>
<protein>
    <submittedName>
        <fullName evidence="8">Divalent metal cation transporter</fullName>
    </submittedName>
</protein>
<dbReference type="NCBIfam" id="TIGR01197">
    <property type="entry name" value="nramp"/>
    <property type="match status" value="1"/>
</dbReference>
<evidence type="ECO:0000256" key="4">
    <source>
        <dbReference type="ARBA" id="ARBA00022989"/>
    </source>
</evidence>
<keyword evidence="2" id="KW-0813">Transport</keyword>
<dbReference type="InterPro" id="IPR001046">
    <property type="entry name" value="NRAMP_fam"/>
</dbReference>
<dbReference type="KEGG" id="lft:FG051_02075"/>
<feature type="transmembrane region" description="Helical" evidence="7">
    <location>
        <begin position="408"/>
        <end position="428"/>
    </location>
</feature>
<dbReference type="GO" id="GO:0005384">
    <property type="term" value="F:manganese ion transmembrane transporter activity"/>
    <property type="evidence" value="ECO:0007669"/>
    <property type="project" value="TreeGrafter"/>
</dbReference>
<keyword evidence="4 7" id="KW-1133">Transmembrane helix</keyword>
<feature type="transmembrane region" description="Helical" evidence="7">
    <location>
        <begin position="172"/>
        <end position="190"/>
    </location>
</feature>
<dbReference type="PANTHER" id="PTHR11706:SF33">
    <property type="entry name" value="NATURAL RESISTANCE-ASSOCIATED MACROPHAGE PROTEIN 2"/>
    <property type="match status" value="1"/>
</dbReference>
<reference evidence="8 9" key="1">
    <citation type="submission" date="2019-05" db="EMBL/GenBank/DDBJ databases">
        <title>Genome Sequence of Lactobacillus futsaii Y97, a Potential Probiotic Strain Isolated from the Futsai of Taiwan.</title>
        <authorList>
            <person name="Du X."/>
        </authorList>
    </citation>
    <scope>NUCLEOTIDE SEQUENCE [LARGE SCALE GENOMIC DNA]</scope>
    <source>
        <strain evidence="8 9">Y97</strain>
    </source>
</reference>
<evidence type="ECO:0000256" key="6">
    <source>
        <dbReference type="SAM" id="MobiDB-lite"/>
    </source>
</evidence>
<feature type="transmembrane region" description="Helical" evidence="7">
    <location>
        <begin position="65"/>
        <end position="88"/>
    </location>
</feature>
<dbReference type="GO" id="GO:0034755">
    <property type="term" value="P:iron ion transmembrane transport"/>
    <property type="evidence" value="ECO:0007669"/>
    <property type="project" value="TreeGrafter"/>
</dbReference>
<feature type="compositionally biased region" description="Basic and acidic residues" evidence="6">
    <location>
        <begin position="540"/>
        <end position="551"/>
    </location>
</feature>
<feature type="transmembrane region" description="Helical" evidence="7">
    <location>
        <begin position="134"/>
        <end position="160"/>
    </location>
</feature>
<dbReference type="EMBL" id="CP040736">
    <property type="protein sequence ID" value="QCX23965.1"/>
    <property type="molecule type" value="Genomic_DNA"/>
</dbReference>
<evidence type="ECO:0000256" key="2">
    <source>
        <dbReference type="ARBA" id="ARBA00022448"/>
    </source>
</evidence>
<dbReference type="GO" id="GO:0005886">
    <property type="term" value="C:plasma membrane"/>
    <property type="evidence" value="ECO:0007669"/>
    <property type="project" value="TreeGrafter"/>
</dbReference>
<feature type="transmembrane region" description="Helical" evidence="7">
    <location>
        <begin position="480"/>
        <end position="500"/>
    </location>
</feature>
<comment type="subcellular location">
    <subcellularLocation>
        <location evidence="1">Membrane</location>
        <topology evidence="1">Multi-pass membrane protein</topology>
    </subcellularLocation>
</comment>
<gene>
    <name evidence="8" type="ORF">FG051_02075</name>
</gene>
<organism evidence="8 9">
    <name type="scientific">Companilactobacillus futsaii</name>
    <dbReference type="NCBI Taxonomy" id="938155"/>
    <lineage>
        <taxon>Bacteria</taxon>
        <taxon>Bacillati</taxon>
        <taxon>Bacillota</taxon>
        <taxon>Bacilli</taxon>
        <taxon>Lactobacillales</taxon>
        <taxon>Lactobacillaceae</taxon>
        <taxon>Companilactobacillus</taxon>
    </lineage>
</organism>
<keyword evidence="3 7" id="KW-0812">Transmembrane</keyword>
<evidence type="ECO:0000313" key="9">
    <source>
        <dbReference type="Proteomes" id="UP000310673"/>
    </source>
</evidence>
<feature type="transmembrane region" description="Helical" evidence="7">
    <location>
        <begin position="440"/>
        <end position="460"/>
    </location>
</feature>
<evidence type="ECO:0000256" key="1">
    <source>
        <dbReference type="ARBA" id="ARBA00004141"/>
    </source>
</evidence>
<feature type="region of interest" description="Disordered" evidence="6">
    <location>
        <begin position="526"/>
        <end position="551"/>
    </location>
</feature>
<keyword evidence="5 7" id="KW-0472">Membrane</keyword>
<dbReference type="NCBIfam" id="NF001923">
    <property type="entry name" value="PRK00701.1"/>
    <property type="match status" value="1"/>
</dbReference>
<sequence length="551" mass="59457">MAEKHKLIEYANGPSLQEINGTVDVPRDKGFFKTLFAYSGPGALVAVGYMDPGNWSTSITGGQNFQYLLMSVILMSSLIAMLLQYMAAKLGIVSKMDLAQAIRARTSRSLGVVLWILTELAIMATDIAEVIGGAIALYLLFNIPLVIAVFITVGDVLVLLLLTKIGFRKIEAIVVCLILVILFVFVYQVALSNPDWGGVFGGLIPTGKTFSTSPSIGGQTPLTGALGIIGATVMPHNLYLHSAISQTRKVNHADEKSVAQNVRFSAWDSNIQLTAAFFVNALLLIMGVAVFKSGAVKDPSFFGLYQALSDTSTLSNGVLIAVAKSGVLSTLFAVALLASGQNSTITGTLTGQVIMEGFVHMRMPLWLRRLVTRLISVIPVLICVMLTSGKSAIDEHEALNTLMNNSQVFLAFALPFSMLPLLLMTDSATEMGNKFKNAPWIKGFGWLSVIALTFLNLYGLPGQIQAFYGDNPTGAQTMQANIIAYVLIAAVLALLIWTIIDMHKGNERLKNVLAKEDVTSTYEHLAKMSASAGSEEEFDKEATAERNSEQR</sequence>
<feature type="transmembrane region" description="Helical" evidence="7">
    <location>
        <begin position="271"/>
        <end position="291"/>
    </location>
</feature>
<dbReference type="RefSeq" id="WP_057814319.1">
    <property type="nucleotide sequence ID" value="NZ_CP040736.1"/>
</dbReference>
<dbReference type="Pfam" id="PF01566">
    <property type="entry name" value="Nramp"/>
    <property type="match status" value="1"/>
</dbReference>
<accession>A0A5B7T124</accession>
<dbReference type="NCBIfam" id="NF037982">
    <property type="entry name" value="Nramp_1"/>
    <property type="match status" value="1"/>
</dbReference>
<evidence type="ECO:0000256" key="3">
    <source>
        <dbReference type="ARBA" id="ARBA00022692"/>
    </source>
</evidence>
<proteinExistence type="predicted"/>
<dbReference type="PANTHER" id="PTHR11706">
    <property type="entry name" value="SOLUTE CARRIER PROTEIN FAMILY 11 MEMBER"/>
    <property type="match status" value="1"/>
</dbReference>